<geneLocation type="mitochondrion" evidence="1"/>
<dbReference type="GeneID" id="16029617"/>
<accession>N0ABZ3</accession>
<keyword evidence="1" id="KW-0496">Mitochondrion</keyword>
<dbReference type="RefSeq" id="YP_008082078.1">
    <property type="nucleotide sequence ID" value="NC_021436.1"/>
</dbReference>
<dbReference type="AlphaFoldDB" id="N0ABZ3"/>
<organism evidence="1">
    <name type="scientific">Rhizoctonia solani</name>
    <dbReference type="NCBI Taxonomy" id="456999"/>
    <lineage>
        <taxon>Eukaryota</taxon>
        <taxon>Fungi</taxon>
        <taxon>Dikarya</taxon>
        <taxon>Basidiomycota</taxon>
        <taxon>Agaricomycotina</taxon>
        <taxon>Agaricomycetes</taxon>
        <taxon>Cantharellales</taxon>
        <taxon>Ceratobasidiaceae</taxon>
        <taxon>Rhizoctonia</taxon>
    </lineage>
</organism>
<name>N0ABZ3_9AGAM</name>
<protein>
    <submittedName>
        <fullName evidence="1">Uncharacterized protein</fullName>
    </submittedName>
</protein>
<sequence length="105" mass="12206">MDQVRRQRRQRNWGLILILRTLFNPAFFPQREKSCRVPPGPGQAFAWGIRQFTCRTWIIRLAAHVSCLQAGSVSNREASTIIFLILLCEEGSRLLVRIFLINFSF</sequence>
<dbReference type="EMBL" id="KC352446">
    <property type="protein sequence ID" value="AGK45456.1"/>
    <property type="molecule type" value="Genomic_DNA"/>
</dbReference>
<proteinExistence type="predicted"/>
<reference evidence="1" key="1">
    <citation type="submission" date="2012-12" db="EMBL/GenBank/DDBJ databases">
        <authorList>
            <person name="Pakala S."/>
            <person name="Fedorova N."/>
            <person name="Joardar V."/>
            <person name="Shabalina S."/>
            <person name="Hostetler J."/>
            <person name="Pakala S."/>
            <person name="Zafar N."/>
            <person name="Nierman W."/>
            <person name="Cubeta M."/>
        </authorList>
    </citation>
    <scope>NUCLEOTIDE SEQUENCE</scope>
    <source>
        <strain evidence="1">AG3 Rhs1AP</strain>
    </source>
</reference>
<reference evidence="1" key="2">
    <citation type="journal article" date="2014" name="FEMS Microbiol. Lett.">
        <title>Mobile elements and mitochondrial genome expansion in the soil fungus and potato pathogen Rhizoctonia solani AG-3.</title>
        <authorList>
            <person name="Losada L."/>
            <person name="Pakala S.B."/>
            <person name="Fedorova N.D."/>
            <person name="Joardar V."/>
            <person name="Shabalina S.A."/>
            <person name="Hostetler J."/>
            <person name="Pakala S.M."/>
            <person name="Zafar N."/>
            <person name="Thomas E."/>
            <person name="Rodriguez-Carres M."/>
            <person name="Dean R."/>
            <person name="Vilgalys R."/>
            <person name="Nierman W.C."/>
            <person name="Cubeta M.A."/>
        </authorList>
    </citation>
    <scope>NUCLEOTIDE SEQUENCE</scope>
    <source>
        <strain evidence="1">AG3 Rhs1AP</strain>
    </source>
</reference>
<evidence type="ECO:0000313" key="1">
    <source>
        <dbReference type="EMBL" id="AGK45456.1"/>
    </source>
</evidence>
<gene>
    <name evidence="1" type="ORF">RSOL_m01460</name>
</gene>